<gene>
    <name evidence="1" type="ORF">UFOVP191_23</name>
</gene>
<reference evidence="1" key="1">
    <citation type="submission" date="2020-05" db="EMBL/GenBank/DDBJ databases">
        <authorList>
            <person name="Chiriac C."/>
            <person name="Salcher M."/>
            <person name="Ghai R."/>
            <person name="Kavagutti S V."/>
        </authorList>
    </citation>
    <scope>NUCLEOTIDE SEQUENCE</scope>
</reference>
<proteinExistence type="predicted"/>
<organism evidence="1">
    <name type="scientific">uncultured Caudovirales phage</name>
    <dbReference type="NCBI Taxonomy" id="2100421"/>
    <lineage>
        <taxon>Viruses</taxon>
        <taxon>Duplodnaviria</taxon>
        <taxon>Heunggongvirae</taxon>
        <taxon>Uroviricota</taxon>
        <taxon>Caudoviricetes</taxon>
        <taxon>Peduoviridae</taxon>
        <taxon>Maltschvirus</taxon>
        <taxon>Maltschvirus maltsch</taxon>
    </lineage>
</organism>
<protein>
    <submittedName>
        <fullName evidence="1">Uncharacterized protein</fullName>
    </submittedName>
</protein>
<name>A0A6J7WGE6_9CAUD</name>
<evidence type="ECO:0000313" key="1">
    <source>
        <dbReference type="EMBL" id="CAB5212797.1"/>
    </source>
</evidence>
<accession>A0A6J7WGE6</accession>
<dbReference type="EMBL" id="LR798233">
    <property type="protein sequence ID" value="CAB5212797.1"/>
    <property type="molecule type" value="Genomic_DNA"/>
</dbReference>
<sequence>MKKNVEKLFKEIIEEFGNRIDKLGVSKRKVCEVADIHENTFYNMTNPTISTLNSIETALVKLEAKK</sequence>